<dbReference type="EMBL" id="QUMU01000002">
    <property type="protein sequence ID" value="REG36283.1"/>
    <property type="molecule type" value="Genomic_DNA"/>
</dbReference>
<keyword evidence="1" id="KW-0812">Transmembrane</keyword>
<dbReference type="NCBIfam" id="NF045522">
    <property type="entry name" value="MXAN_2561_fam"/>
    <property type="match status" value="1"/>
</dbReference>
<keyword evidence="4" id="KW-1185">Reference proteome</keyword>
<keyword evidence="1" id="KW-1133">Transmembrane helix</keyword>
<sequence length="305" mass="31457">MRNLLFSAAVLLSSAAFGQFGTQVQITVQSPTNTDNVSVGPSQCGATSSFIWRVAGTPCTELSLWITTDTDCRESASAQTAGSFRTLTSIPVSTITTSGGSATATFQVSNLPIFSTTTPTDGGAGVSCGDPGLESTMRLCAATKGYDALGSCSSTVTKAATPLEITYDTKSPDAPSIKDVSSLDKALKVTVDAPEDALQVKVVALLEGVVVSEEQQGVDVGAVRVEKLQNDVTYQLEAYAIDAAGNQSLASAASEGTPTRTFGFYERYREAGGEETGCGATGGGFAGGGMLAALGFWLFSRRNRS</sequence>
<feature type="transmembrane region" description="Helical" evidence="1">
    <location>
        <begin position="279"/>
        <end position="299"/>
    </location>
</feature>
<keyword evidence="1" id="KW-0472">Membrane</keyword>
<feature type="signal peptide" evidence="2">
    <location>
        <begin position="1"/>
        <end position="18"/>
    </location>
</feature>
<comment type="caution">
    <text evidence="3">The sequence shown here is derived from an EMBL/GenBank/DDBJ whole genome shotgun (WGS) entry which is preliminary data.</text>
</comment>
<evidence type="ECO:0008006" key="5">
    <source>
        <dbReference type="Google" id="ProtNLM"/>
    </source>
</evidence>
<dbReference type="Proteomes" id="UP000256345">
    <property type="component" value="Unassembled WGS sequence"/>
</dbReference>
<evidence type="ECO:0000256" key="2">
    <source>
        <dbReference type="SAM" id="SignalP"/>
    </source>
</evidence>
<feature type="chain" id="PRO_5047113789" description="Fibronectin type III domain protein" evidence="2">
    <location>
        <begin position="19"/>
        <end position="305"/>
    </location>
</feature>
<evidence type="ECO:0000313" key="4">
    <source>
        <dbReference type="Proteomes" id="UP000256345"/>
    </source>
</evidence>
<name>A0ABX9KAH6_9BACT</name>
<evidence type="ECO:0000313" key="3">
    <source>
        <dbReference type="EMBL" id="REG36283.1"/>
    </source>
</evidence>
<dbReference type="RefSeq" id="WP_338022018.1">
    <property type="nucleotide sequence ID" value="NZ_CP011509.1"/>
</dbReference>
<gene>
    <name evidence="3" type="ORF">ATI61_102660</name>
</gene>
<keyword evidence="2" id="KW-0732">Signal</keyword>
<accession>A0ABX9KAH6</accession>
<reference evidence="3 4" key="1">
    <citation type="submission" date="2018-08" db="EMBL/GenBank/DDBJ databases">
        <title>Genomic Encyclopedia of Archaeal and Bacterial Type Strains, Phase II (KMG-II): from individual species to whole genera.</title>
        <authorList>
            <person name="Goeker M."/>
        </authorList>
    </citation>
    <scope>NUCLEOTIDE SEQUENCE [LARGE SCALE GENOMIC DNA]</scope>
    <source>
        <strain evidence="3 4">DSM 2261</strain>
    </source>
</reference>
<protein>
    <recommendedName>
        <fullName evidence="5">Fibronectin type III domain protein</fullName>
    </recommendedName>
</protein>
<proteinExistence type="predicted"/>
<evidence type="ECO:0000256" key="1">
    <source>
        <dbReference type="SAM" id="Phobius"/>
    </source>
</evidence>
<organism evidence="3 4">
    <name type="scientific">Archangium gephyra</name>
    <dbReference type="NCBI Taxonomy" id="48"/>
    <lineage>
        <taxon>Bacteria</taxon>
        <taxon>Pseudomonadati</taxon>
        <taxon>Myxococcota</taxon>
        <taxon>Myxococcia</taxon>
        <taxon>Myxococcales</taxon>
        <taxon>Cystobacterineae</taxon>
        <taxon>Archangiaceae</taxon>
        <taxon>Archangium</taxon>
    </lineage>
</organism>